<dbReference type="PRINTS" id="PR00507">
    <property type="entry name" value="N12N6MTFRASE"/>
</dbReference>
<feature type="domain" description="DUF6094" evidence="1">
    <location>
        <begin position="11"/>
        <end position="193"/>
    </location>
</feature>
<dbReference type="InterPro" id="IPR002052">
    <property type="entry name" value="DNA_methylase_N6_adenine_CS"/>
</dbReference>
<evidence type="ECO:0000313" key="2">
    <source>
        <dbReference type="EMBL" id="VAW64686.1"/>
    </source>
</evidence>
<dbReference type="Pfam" id="PF19587">
    <property type="entry name" value="DUF6094"/>
    <property type="match status" value="1"/>
</dbReference>
<dbReference type="GO" id="GO:0008168">
    <property type="term" value="F:methyltransferase activity"/>
    <property type="evidence" value="ECO:0007669"/>
    <property type="project" value="InterPro"/>
</dbReference>
<name>A0A3B0Y8J0_9ZZZZ</name>
<reference evidence="2" key="1">
    <citation type="submission" date="2018-06" db="EMBL/GenBank/DDBJ databases">
        <authorList>
            <person name="Zhirakovskaya E."/>
        </authorList>
    </citation>
    <scope>NUCLEOTIDE SEQUENCE</scope>
</reference>
<dbReference type="GO" id="GO:0032259">
    <property type="term" value="P:methylation"/>
    <property type="evidence" value="ECO:0007669"/>
    <property type="project" value="InterPro"/>
</dbReference>
<proteinExistence type="predicted"/>
<dbReference type="EMBL" id="UOFG01000236">
    <property type="protein sequence ID" value="VAW64686.1"/>
    <property type="molecule type" value="Genomic_DNA"/>
</dbReference>
<dbReference type="AlphaFoldDB" id="A0A3B0Y8J0"/>
<gene>
    <name evidence="2" type="ORF">MNBD_GAMMA11-1339</name>
</gene>
<evidence type="ECO:0000259" key="1">
    <source>
        <dbReference type="Pfam" id="PF19587"/>
    </source>
</evidence>
<dbReference type="GO" id="GO:0003676">
    <property type="term" value="F:nucleic acid binding"/>
    <property type="evidence" value="ECO:0007669"/>
    <property type="project" value="InterPro"/>
</dbReference>
<dbReference type="InterPro" id="IPR046076">
    <property type="entry name" value="DUF6094"/>
</dbReference>
<dbReference type="InterPro" id="IPR029063">
    <property type="entry name" value="SAM-dependent_MTases_sf"/>
</dbReference>
<protein>
    <submittedName>
        <fullName evidence="2">FIG023873: Plasmid related protein</fullName>
    </submittedName>
</protein>
<dbReference type="Gene3D" id="3.40.50.150">
    <property type="entry name" value="Vaccinia Virus protein VP39"/>
    <property type="match status" value="1"/>
</dbReference>
<dbReference type="SUPFAM" id="SSF53335">
    <property type="entry name" value="S-adenosyl-L-methionine-dependent methyltransferases"/>
    <property type="match status" value="1"/>
</dbReference>
<dbReference type="PROSITE" id="PS00092">
    <property type="entry name" value="N6_MTASE"/>
    <property type="match status" value="1"/>
</dbReference>
<organism evidence="2">
    <name type="scientific">hydrothermal vent metagenome</name>
    <dbReference type="NCBI Taxonomy" id="652676"/>
    <lineage>
        <taxon>unclassified sequences</taxon>
        <taxon>metagenomes</taxon>
        <taxon>ecological metagenomes</taxon>
    </lineage>
</organism>
<accession>A0A3B0Y8J0</accession>
<sequence>MALMFQRLAQNYAKNGYFPTDSETTQRLINALQPSEYGTLRILDPCCGEGVILAECKQALGVDQTIAYAVEYNKERAWHGKKLLDYCIHGDLNDCVLGARSFGFLLLNPPYGDMVSDKNDYSSKRERLEKVFYRKTHGLLQYGGVMALIIPCSSLDKEYSTWIAKHFVRVTVFEAPEKLFNQIVIMGVKQSTKDVDGALRDYLVSVGNKEIPLDTFPEKWIDEPYVVPASCQKTLKFYSIRIDQAQLLDVINKEPNSLWSRRKLVFHYVEKNHRRPLRKLSEWHLALALAAGQIFGIVKSSDNRIFIIKGDTFKEKNIVEEMQYNRKGEVVGTKRISTDRFVPTIRALDFTPNSPSFGCSFIIK</sequence>